<keyword evidence="1" id="KW-0175">Coiled coil</keyword>
<gene>
    <name evidence="4" type="ORF">C0Q70_03683</name>
</gene>
<keyword evidence="3" id="KW-0472">Membrane</keyword>
<feature type="transmembrane region" description="Helical" evidence="3">
    <location>
        <begin position="391"/>
        <end position="411"/>
    </location>
</feature>
<accession>A0A2T7PTJ1</accession>
<evidence type="ECO:0000313" key="4">
    <source>
        <dbReference type="EMBL" id="PVD36697.1"/>
    </source>
</evidence>
<feature type="compositionally biased region" description="Polar residues" evidence="2">
    <location>
        <begin position="485"/>
        <end position="496"/>
    </location>
</feature>
<name>A0A2T7PTJ1_POMCA</name>
<feature type="compositionally biased region" description="Basic and acidic residues" evidence="2">
    <location>
        <begin position="1"/>
        <end position="12"/>
    </location>
</feature>
<feature type="coiled-coil region" evidence="1">
    <location>
        <begin position="210"/>
        <end position="241"/>
    </location>
</feature>
<evidence type="ECO:0000256" key="2">
    <source>
        <dbReference type="SAM" id="MobiDB-lite"/>
    </source>
</evidence>
<feature type="transmembrane region" description="Helical" evidence="3">
    <location>
        <begin position="369"/>
        <end position="385"/>
    </location>
</feature>
<keyword evidence="3" id="KW-0812">Transmembrane</keyword>
<evidence type="ECO:0000256" key="1">
    <source>
        <dbReference type="SAM" id="Coils"/>
    </source>
</evidence>
<protein>
    <recommendedName>
        <fullName evidence="6">Protein brambleberry</fullName>
    </recommendedName>
</protein>
<feature type="transmembrane region" description="Helical" evidence="3">
    <location>
        <begin position="345"/>
        <end position="362"/>
    </location>
</feature>
<evidence type="ECO:0008006" key="6">
    <source>
        <dbReference type="Google" id="ProtNLM"/>
    </source>
</evidence>
<reference evidence="4 5" key="1">
    <citation type="submission" date="2018-04" db="EMBL/GenBank/DDBJ databases">
        <title>The genome of golden apple snail Pomacea canaliculata provides insight into stress tolerance and invasive adaptation.</title>
        <authorList>
            <person name="Liu C."/>
            <person name="Liu B."/>
            <person name="Ren Y."/>
            <person name="Zhang Y."/>
            <person name="Wang H."/>
            <person name="Li S."/>
            <person name="Jiang F."/>
            <person name="Yin L."/>
            <person name="Zhang G."/>
            <person name="Qian W."/>
            <person name="Fan W."/>
        </authorList>
    </citation>
    <scope>NUCLEOTIDE SEQUENCE [LARGE SCALE GENOMIC DNA]</scope>
    <source>
        <strain evidence="4">SZHN2017</strain>
        <tissue evidence="4">Muscle</tissue>
    </source>
</reference>
<feature type="region of interest" description="Disordered" evidence="2">
    <location>
        <begin position="1"/>
        <end position="20"/>
    </location>
</feature>
<dbReference type="PANTHER" id="PTHR33538:SF1">
    <property type="entry name" value="PROTEIN BRAMBLEBERRY"/>
    <property type="match status" value="1"/>
</dbReference>
<evidence type="ECO:0000256" key="3">
    <source>
        <dbReference type="SAM" id="Phobius"/>
    </source>
</evidence>
<dbReference type="InterPro" id="IPR040346">
    <property type="entry name" value="GEX1/Brambleberry"/>
</dbReference>
<dbReference type="OrthoDB" id="5978806at2759"/>
<dbReference type="EMBL" id="PZQS01000002">
    <property type="protein sequence ID" value="PVD36697.1"/>
    <property type="molecule type" value="Genomic_DNA"/>
</dbReference>
<dbReference type="PANTHER" id="PTHR33538">
    <property type="entry name" value="PROTEIN GAMETE EXPRESSED 1"/>
    <property type="match status" value="1"/>
</dbReference>
<keyword evidence="5" id="KW-1185">Reference proteome</keyword>
<dbReference type="STRING" id="400727.A0A2T7PTJ1"/>
<dbReference type="AlphaFoldDB" id="A0A2T7PTJ1"/>
<sequence length="580" mass="64188">MFEWLFGKEKAGSSDNEAENGKEPIIRFEVLSSDEKFLDFATTLSDLSPLDACYHVVIYQLKKQCGELSEEELGKLSVKLLNCQSEVEHRPIFKCSNSMTLAECTKDMDAVTWNTYQIVGNRARAMCYATQQLQFRRLTEKSVNQLAAATVTQLEAMEELKNGQEHLHTITSETVRRLFESQQELLVTQEKLRSGQADVFASVADNLMQLQQEKSLIASGNQQLAQLAEKIRNELNSTAQLIKKQGAAQQLKNEDILRDLKLIHSQASDALARLDASSHRLLSHHKILQKQQKAVFANLQRINSSVTYVLEAVSNFQSKMENRIAWITQLIGGADDKLDILQCCVLHIAYLLLMMITAAFLHTPLVGRVVLIMVVLSNMAAHLVHNSSLDFAGLTALVASVMMSLWLLRFLKTVGHQRNRGIVGALVARESCPLTPTEVRQLLTTLQRLAETVHVSLGTTETLGNGNVPRDTVLPNTALHHDSTVRTPPTVQNSPGPSGDALQTLLGVQNILRSRFAAGDGRSERSSRASTPSHISDSRYSRSSTPSMTSRCLGRTVAGTQCRLSATPGSDYCRRHFPGS</sequence>
<organism evidence="4 5">
    <name type="scientific">Pomacea canaliculata</name>
    <name type="common">Golden apple snail</name>
    <dbReference type="NCBI Taxonomy" id="400727"/>
    <lineage>
        <taxon>Eukaryota</taxon>
        <taxon>Metazoa</taxon>
        <taxon>Spiralia</taxon>
        <taxon>Lophotrochozoa</taxon>
        <taxon>Mollusca</taxon>
        <taxon>Gastropoda</taxon>
        <taxon>Caenogastropoda</taxon>
        <taxon>Architaenioglossa</taxon>
        <taxon>Ampullarioidea</taxon>
        <taxon>Ampullariidae</taxon>
        <taxon>Pomacea</taxon>
    </lineage>
</organism>
<evidence type="ECO:0000313" key="5">
    <source>
        <dbReference type="Proteomes" id="UP000245119"/>
    </source>
</evidence>
<comment type="caution">
    <text evidence="4">The sequence shown here is derived from an EMBL/GenBank/DDBJ whole genome shotgun (WGS) entry which is preliminary data.</text>
</comment>
<proteinExistence type="predicted"/>
<dbReference type="Proteomes" id="UP000245119">
    <property type="component" value="Linkage Group LG2"/>
</dbReference>
<keyword evidence="3" id="KW-1133">Transmembrane helix</keyword>
<feature type="region of interest" description="Disordered" evidence="2">
    <location>
        <begin position="479"/>
        <end position="500"/>
    </location>
</feature>
<feature type="region of interest" description="Disordered" evidence="2">
    <location>
        <begin position="516"/>
        <end position="551"/>
    </location>
</feature>
<feature type="compositionally biased region" description="Low complexity" evidence="2">
    <location>
        <begin position="541"/>
        <end position="551"/>
    </location>
</feature>